<comment type="function">
    <text evidence="10">Proposed to synthesize NOD factor fatty acyl chain. Involved in the synthesis of a highly unsaturated fatty acid moiety, which forms part of a lipo-oligosaccharide that is responsible for host specificity.</text>
</comment>
<evidence type="ECO:0000256" key="12">
    <source>
        <dbReference type="ARBA" id="ARBA00041756"/>
    </source>
</evidence>
<dbReference type="PANTHER" id="PTHR11712">
    <property type="entry name" value="POLYKETIDE SYNTHASE-RELATED"/>
    <property type="match status" value="1"/>
</dbReference>
<dbReference type="Proteomes" id="UP000502260">
    <property type="component" value="Chromosome"/>
</dbReference>
<dbReference type="Pfam" id="PF00109">
    <property type="entry name" value="ketoacyl-synt"/>
    <property type="match status" value="1"/>
</dbReference>
<dbReference type="KEGG" id="slac:SKTS_28480"/>
<feature type="domain" description="Ketosynthase family 3 (KS3)" evidence="14">
    <location>
        <begin position="1"/>
        <end position="400"/>
    </location>
</feature>
<evidence type="ECO:0000256" key="9">
    <source>
        <dbReference type="ARBA" id="ARBA00023136"/>
    </source>
</evidence>
<dbReference type="InterPro" id="IPR014031">
    <property type="entry name" value="Ketoacyl_synth_C"/>
</dbReference>
<evidence type="ECO:0000256" key="11">
    <source>
        <dbReference type="ARBA" id="ARBA00039445"/>
    </source>
</evidence>
<evidence type="ECO:0000259" key="14">
    <source>
        <dbReference type="PROSITE" id="PS52004"/>
    </source>
</evidence>
<evidence type="ECO:0000256" key="5">
    <source>
        <dbReference type="ARBA" id="ARBA00022519"/>
    </source>
</evidence>
<keyword evidence="16" id="KW-1185">Reference proteome</keyword>
<dbReference type="AlphaFoldDB" id="A0A6F8VG87"/>
<dbReference type="GO" id="GO:0006633">
    <property type="term" value="P:fatty acid biosynthetic process"/>
    <property type="evidence" value="ECO:0007669"/>
    <property type="project" value="TreeGrafter"/>
</dbReference>
<evidence type="ECO:0000256" key="7">
    <source>
        <dbReference type="ARBA" id="ARBA00022692"/>
    </source>
</evidence>
<evidence type="ECO:0000313" key="16">
    <source>
        <dbReference type="Proteomes" id="UP000502260"/>
    </source>
</evidence>
<keyword evidence="3" id="KW-0536">Nodulation</keyword>
<evidence type="ECO:0000256" key="8">
    <source>
        <dbReference type="ARBA" id="ARBA00022989"/>
    </source>
</evidence>
<evidence type="ECO:0000313" key="15">
    <source>
        <dbReference type="EMBL" id="BCB27962.1"/>
    </source>
</evidence>
<dbReference type="CDD" id="cd00834">
    <property type="entry name" value="KAS_I_II"/>
    <property type="match status" value="1"/>
</dbReference>
<dbReference type="Gene3D" id="3.40.47.10">
    <property type="match status" value="1"/>
</dbReference>
<dbReference type="GO" id="GO:0004315">
    <property type="term" value="F:3-oxoacyl-[acyl-carrier-protein] synthase activity"/>
    <property type="evidence" value="ECO:0007669"/>
    <property type="project" value="TreeGrafter"/>
</dbReference>
<keyword evidence="4" id="KW-1003">Cell membrane</keyword>
<dbReference type="InterPro" id="IPR000794">
    <property type="entry name" value="Beta-ketoacyl_synthase"/>
</dbReference>
<name>A0A6F8VG87_9PROT</name>
<reference evidence="16" key="1">
    <citation type="submission" date="2020-03" db="EMBL/GenBank/DDBJ databases">
        <title>Complete genome sequence of sulfur-oxidizing bacterium skT11.</title>
        <authorList>
            <person name="Kanda M."/>
            <person name="Kojima H."/>
            <person name="Fukui M."/>
        </authorList>
    </citation>
    <scope>NUCLEOTIDE SEQUENCE [LARGE SCALE GENOMIC DNA]</scope>
    <source>
        <strain evidence="16">skT11</strain>
    </source>
</reference>
<dbReference type="SMART" id="SM00825">
    <property type="entry name" value="PKS_KS"/>
    <property type="match status" value="1"/>
</dbReference>
<evidence type="ECO:0000256" key="3">
    <source>
        <dbReference type="ARBA" id="ARBA00022458"/>
    </source>
</evidence>
<gene>
    <name evidence="15" type="ORF">SKTS_28480</name>
</gene>
<sequence length="402" mass="41934">MGTVAPMGGDVSSFFAALLAGHSGVRKLDTPWAGSLTAGIVAPVTEEIASHFPKLKLISLDRVSQLSLLAARQAVTQAGIDFSGEQGEQCGIYWGTGMGGANTLESAYNDLLIHSATRLKPTTVVMVMNNASTGQIGIEFDIRGPSYTYSSACSSSAVAIGEAFRAIRFGLVKTAIAGGAEAMLTQGVIKSWESLQTLARVDAERPETSCRPFSADRSGFVLGEGAAALILEEESAAKARGATILAEIAGYGNTTDATHITQPEASGQARAMRLALAEAGLNPEQVDHINAHGTGTKVGDLSETHAIKQVFGARAGHIPICATKALHGHLMGATGAVEMLAAIETLRTRTVPPTAHLFHPDPECDLDYVAEGPRELARLDVVMSNSFGFGGNNAVIAVKRHS</sequence>
<keyword evidence="8" id="KW-1133">Transmembrane helix</keyword>
<dbReference type="SUPFAM" id="SSF53901">
    <property type="entry name" value="Thiolase-like"/>
    <property type="match status" value="2"/>
</dbReference>
<keyword evidence="9" id="KW-0472">Membrane</keyword>
<proteinExistence type="inferred from homology"/>
<dbReference type="PANTHER" id="PTHR11712:SF352">
    <property type="entry name" value="3-OXOACYL-[ACYL-CARRIER-PROTEIN] SYNTHASE"/>
    <property type="match status" value="1"/>
</dbReference>
<evidence type="ECO:0000256" key="6">
    <source>
        <dbReference type="ARBA" id="ARBA00022679"/>
    </source>
</evidence>
<evidence type="ECO:0000256" key="13">
    <source>
        <dbReference type="RuleBase" id="RU003694"/>
    </source>
</evidence>
<dbReference type="PROSITE" id="PS52004">
    <property type="entry name" value="KS3_2"/>
    <property type="match status" value="1"/>
</dbReference>
<comment type="subcellular location">
    <subcellularLocation>
        <location evidence="1">Cell inner membrane</location>
    </subcellularLocation>
</comment>
<dbReference type="InterPro" id="IPR016039">
    <property type="entry name" value="Thiolase-like"/>
</dbReference>
<comment type="similarity">
    <text evidence="2 13">Belongs to the thiolase-like superfamily. Beta-ketoacyl-ACP synthases family.</text>
</comment>
<dbReference type="GO" id="GO:0005886">
    <property type="term" value="C:plasma membrane"/>
    <property type="evidence" value="ECO:0007669"/>
    <property type="project" value="UniProtKB-SubCell"/>
</dbReference>
<organism evidence="15 16">
    <name type="scientific">Sulfurimicrobium lacus</name>
    <dbReference type="NCBI Taxonomy" id="2715678"/>
    <lineage>
        <taxon>Bacteria</taxon>
        <taxon>Pseudomonadati</taxon>
        <taxon>Pseudomonadota</taxon>
        <taxon>Betaproteobacteria</taxon>
        <taxon>Nitrosomonadales</taxon>
        <taxon>Sulfuricellaceae</taxon>
        <taxon>Sulfurimicrobium</taxon>
    </lineage>
</organism>
<evidence type="ECO:0000256" key="1">
    <source>
        <dbReference type="ARBA" id="ARBA00004533"/>
    </source>
</evidence>
<dbReference type="NCBIfam" id="NF005589">
    <property type="entry name" value="PRK07314.1"/>
    <property type="match status" value="1"/>
</dbReference>
<dbReference type="EMBL" id="AP022853">
    <property type="protein sequence ID" value="BCB27962.1"/>
    <property type="molecule type" value="Genomic_DNA"/>
</dbReference>
<keyword evidence="7" id="KW-0812">Transmembrane</keyword>
<keyword evidence="5" id="KW-0997">Cell inner membrane</keyword>
<evidence type="ECO:0000256" key="2">
    <source>
        <dbReference type="ARBA" id="ARBA00008467"/>
    </source>
</evidence>
<evidence type="ECO:0000256" key="4">
    <source>
        <dbReference type="ARBA" id="ARBA00022475"/>
    </source>
</evidence>
<dbReference type="InterPro" id="IPR014030">
    <property type="entry name" value="Ketoacyl_synth_N"/>
</dbReference>
<evidence type="ECO:0000256" key="10">
    <source>
        <dbReference type="ARBA" id="ARBA00037576"/>
    </source>
</evidence>
<dbReference type="Pfam" id="PF02801">
    <property type="entry name" value="Ketoacyl-synt_C"/>
    <property type="match status" value="1"/>
</dbReference>
<accession>A0A6F8VG87</accession>
<protein>
    <recommendedName>
        <fullName evidence="11">Nodulation protein E</fullName>
    </recommendedName>
    <alternativeName>
        <fullName evidence="12">Host-specificity of nodulation protein B</fullName>
    </alternativeName>
</protein>
<dbReference type="InterPro" id="IPR020841">
    <property type="entry name" value="PKS_Beta-ketoAc_synthase_dom"/>
</dbReference>
<keyword evidence="6 13" id="KW-0808">Transferase</keyword>